<reference evidence="1 2" key="1">
    <citation type="submission" date="2020-03" db="EMBL/GenBank/DDBJ databases">
        <title>Leucobacter sp. nov., isolated from beetles.</title>
        <authorList>
            <person name="Hyun D.-W."/>
            <person name="Bae J.-W."/>
        </authorList>
    </citation>
    <scope>NUCLEOTIDE SEQUENCE [LARGE SCALE GENOMIC DNA]</scope>
    <source>
        <strain evidence="1 2">HDW9B</strain>
    </source>
</reference>
<dbReference type="RefSeq" id="WP_166322504.1">
    <property type="nucleotide sequence ID" value="NZ_CP049934.1"/>
</dbReference>
<accession>A0A6G8FHW5</accession>
<dbReference type="AlphaFoldDB" id="A0A6G8FHW5"/>
<organism evidence="1 2">
    <name type="scientific">Leucobacter insecticola</name>
    <dbReference type="NCBI Taxonomy" id="2714934"/>
    <lineage>
        <taxon>Bacteria</taxon>
        <taxon>Bacillati</taxon>
        <taxon>Actinomycetota</taxon>
        <taxon>Actinomycetes</taxon>
        <taxon>Micrococcales</taxon>
        <taxon>Microbacteriaceae</taxon>
        <taxon>Leucobacter</taxon>
    </lineage>
</organism>
<dbReference type="EMBL" id="CP049934">
    <property type="protein sequence ID" value="QIM15954.1"/>
    <property type="molecule type" value="Genomic_DNA"/>
</dbReference>
<evidence type="ECO:0000313" key="1">
    <source>
        <dbReference type="EMBL" id="QIM15954.1"/>
    </source>
</evidence>
<sequence length="120" mass="13230">MVQTSTVGTKPAIDLTEQEAANLATLAESLLGAQPNNDLLTLLLDKGKFILEQARKPETEDKPSVFGKGWQSGYIRFLMENLLMDTLLEPGYEDNDVDMNSRLLAEAAREYTSKPNSNPA</sequence>
<gene>
    <name evidence="1" type="ORF">G7067_05220</name>
</gene>
<dbReference type="KEGG" id="lins:G7067_05220"/>
<dbReference type="Proteomes" id="UP000501387">
    <property type="component" value="Chromosome"/>
</dbReference>
<protein>
    <submittedName>
        <fullName evidence="1">Uncharacterized protein</fullName>
    </submittedName>
</protein>
<proteinExistence type="predicted"/>
<keyword evidence="2" id="KW-1185">Reference proteome</keyword>
<evidence type="ECO:0000313" key="2">
    <source>
        <dbReference type="Proteomes" id="UP000501387"/>
    </source>
</evidence>
<name>A0A6G8FHW5_9MICO</name>